<dbReference type="EMBL" id="CACVBR010000007">
    <property type="protein sequence ID" value="CAA7194986.1"/>
    <property type="molecule type" value="Genomic_DNA"/>
</dbReference>
<dbReference type="AlphaFoldDB" id="A0A6N4X632"/>
<protein>
    <submittedName>
        <fullName evidence="1">Uncharacterized protein</fullName>
    </submittedName>
</protein>
<evidence type="ECO:0000313" key="2">
    <source>
        <dbReference type="Proteomes" id="UP000445144"/>
    </source>
</evidence>
<name>A0A6N4X632_9FLAO</name>
<reference evidence="1 2" key="1">
    <citation type="submission" date="2020-01" db="EMBL/GenBank/DDBJ databases">
        <authorList>
            <person name="Rodrigo-Torres L."/>
            <person name="Arahal R. D."/>
            <person name="Lucena T."/>
        </authorList>
    </citation>
    <scope>NUCLEOTIDE SEQUENCE [LARGE SCALE GENOMIC DNA]</scope>
    <source>
        <strain evidence="1 2">CECT 9293</strain>
    </source>
</reference>
<proteinExistence type="predicted"/>
<dbReference type="Proteomes" id="UP000445144">
    <property type="component" value="Unassembled WGS sequence"/>
</dbReference>
<accession>A0A6N4X632</accession>
<gene>
    <name evidence="1" type="ORF">CHRY9293_01248</name>
</gene>
<evidence type="ECO:0000313" key="1">
    <source>
        <dbReference type="EMBL" id="CAA7194986.1"/>
    </source>
</evidence>
<keyword evidence="2" id="KW-1185">Reference proteome</keyword>
<organism evidence="1 2">
    <name type="scientific">Chryseobacterium potabilaquae</name>
    <dbReference type="NCBI Taxonomy" id="2675057"/>
    <lineage>
        <taxon>Bacteria</taxon>
        <taxon>Pseudomonadati</taxon>
        <taxon>Bacteroidota</taxon>
        <taxon>Flavobacteriia</taxon>
        <taxon>Flavobacteriales</taxon>
        <taxon>Weeksellaceae</taxon>
        <taxon>Chryseobacterium group</taxon>
        <taxon>Chryseobacterium</taxon>
    </lineage>
</organism>
<sequence length="59" mass="6873">MANNIYIFCRNVLFEHLILLSHAAITNDENQIKINSIAKTIIFLFPSDNYNDSRVSLFR</sequence>